<evidence type="ECO:0000313" key="7">
    <source>
        <dbReference type="EMBL" id="KIX08889.1"/>
    </source>
</evidence>
<dbReference type="STRING" id="1442369.A0A0D2ISB5"/>
<dbReference type="VEuPathDB" id="FungiDB:Z518_03546"/>
<dbReference type="PRINTS" id="PR00463">
    <property type="entry name" value="EP450I"/>
</dbReference>
<keyword evidence="6" id="KW-0503">Monooxygenase</keyword>
<dbReference type="InterPro" id="IPR050364">
    <property type="entry name" value="Cytochrome_P450_fung"/>
</dbReference>
<dbReference type="HOGENOM" id="CLU_001570_2_1_1"/>
<organism evidence="7 8">
    <name type="scientific">Rhinocladiella mackenziei CBS 650.93</name>
    <dbReference type="NCBI Taxonomy" id="1442369"/>
    <lineage>
        <taxon>Eukaryota</taxon>
        <taxon>Fungi</taxon>
        <taxon>Dikarya</taxon>
        <taxon>Ascomycota</taxon>
        <taxon>Pezizomycotina</taxon>
        <taxon>Eurotiomycetes</taxon>
        <taxon>Chaetothyriomycetidae</taxon>
        <taxon>Chaetothyriales</taxon>
        <taxon>Herpotrichiellaceae</taxon>
        <taxon>Rhinocladiella</taxon>
    </lineage>
</organism>
<dbReference type="GO" id="GO:0004497">
    <property type="term" value="F:monooxygenase activity"/>
    <property type="evidence" value="ECO:0007669"/>
    <property type="project" value="InterPro"/>
</dbReference>
<dbReference type="RefSeq" id="XP_013276025.1">
    <property type="nucleotide sequence ID" value="XM_013420571.1"/>
</dbReference>
<dbReference type="PANTHER" id="PTHR46300">
    <property type="entry name" value="P450, PUTATIVE (EUROFUNG)-RELATED-RELATED"/>
    <property type="match status" value="1"/>
</dbReference>
<dbReference type="GO" id="GO:0020037">
    <property type="term" value="F:heme binding"/>
    <property type="evidence" value="ECO:0007669"/>
    <property type="project" value="InterPro"/>
</dbReference>
<proteinExistence type="inferred from homology"/>
<protein>
    <recommendedName>
        <fullName evidence="9">Cytochrome P450 oxidoreductase</fullName>
    </recommendedName>
</protein>
<dbReference type="InterPro" id="IPR036396">
    <property type="entry name" value="Cyt_P450_sf"/>
</dbReference>
<comment type="similarity">
    <text evidence="2">Belongs to the cytochrome P450 family.</text>
</comment>
<evidence type="ECO:0008006" key="9">
    <source>
        <dbReference type="Google" id="ProtNLM"/>
    </source>
</evidence>
<dbReference type="EMBL" id="KN847476">
    <property type="protein sequence ID" value="KIX08889.1"/>
    <property type="molecule type" value="Genomic_DNA"/>
</dbReference>
<evidence type="ECO:0000256" key="5">
    <source>
        <dbReference type="ARBA" id="ARBA00023004"/>
    </source>
</evidence>
<reference evidence="7 8" key="1">
    <citation type="submission" date="2015-01" db="EMBL/GenBank/DDBJ databases">
        <title>The Genome Sequence of Rhinocladiella mackenzie CBS 650.93.</title>
        <authorList>
            <consortium name="The Broad Institute Genomics Platform"/>
            <person name="Cuomo C."/>
            <person name="de Hoog S."/>
            <person name="Gorbushina A."/>
            <person name="Stielow B."/>
            <person name="Teixiera M."/>
            <person name="Abouelleil A."/>
            <person name="Chapman S.B."/>
            <person name="Priest M."/>
            <person name="Young S.K."/>
            <person name="Wortman J."/>
            <person name="Nusbaum C."/>
            <person name="Birren B."/>
        </authorList>
    </citation>
    <scope>NUCLEOTIDE SEQUENCE [LARGE SCALE GENOMIC DNA]</scope>
    <source>
        <strain evidence="7 8">CBS 650.93</strain>
    </source>
</reference>
<evidence type="ECO:0000256" key="4">
    <source>
        <dbReference type="ARBA" id="ARBA00023002"/>
    </source>
</evidence>
<dbReference type="Pfam" id="PF00067">
    <property type="entry name" value="p450"/>
    <property type="match status" value="1"/>
</dbReference>
<dbReference type="Gene3D" id="1.10.630.10">
    <property type="entry name" value="Cytochrome P450"/>
    <property type="match status" value="2"/>
</dbReference>
<dbReference type="Proteomes" id="UP000053617">
    <property type="component" value="Unassembled WGS sequence"/>
</dbReference>
<sequence length="368" mass="42144">MKAILLLAAVAVVLFGVYRLVQVGKRDPRMPPGPPTVPILGNLLQIPTIGLYKKFLEWSQEYGRVYSLRFGNKNVIVLCDREAIHDLIDKKGVIYSDRPSGYVGKLLTLGDHMVVSSLDPLTAQKRKVATHNLAPRIIDEKLAPIQESEYITQLMFDFLEDPDHFYQHVRRVTSSIACSFVYGHRGPTYDSFWGSCVYKALEVFGAALEPGANPPVDEFPFLQYWPTFLSPWKQRANRSRTLMDSIWSEARRMVEEQRALRSPTWSDFRRLPYVNAIVKEGMRYRLVISSGLPRQNKVEDSYESMLIPKGSTIFIPIWAIHHSEKLGYQEPDTFNPDQYIGFNRLANDYAGSPNFQDRDKLPHNIFSA</sequence>
<dbReference type="InterPro" id="IPR002401">
    <property type="entry name" value="Cyt_P450_E_grp-I"/>
</dbReference>
<name>A0A0D2ISB5_9EURO</name>
<keyword evidence="3" id="KW-0479">Metal-binding</keyword>
<dbReference type="OrthoDB" id="1055148at2759"/>
<evidence type="ECO:0000256" key="3">
    <source>
        <dbReference type="ARBA" id="ARBA00022723"/>
    </source>
</evidence>
<evidence type="ECO:0000256" key="6">
    <source>
        <dbReference type="ARBA" id="ARBA00023033"/>
    </source>
</evidence>
<dbReference type="GO" id="GO:0005506">
    <property type="term" value="F:iron ion binding"/>
    <property type="evidence" value="ECO:0007669"/>
    <property type="project" value="InterPro"/>
</dbReference>
<dbReference type="GO" id="GO:0016705">
    <property type="term" value="F:oxidoreductase activity, acting on paired donors, with incorporation or reduction of molecular oxygen"/>
    <property type="evidence" value="ECO:0007669"/>
    <property type="project" value="InterPro"/>
</dbReference>
<keyword evidence="8" id="KW-1185">Reference proteome</keyword>
<keyword evidence="5" id="KW-0408">Iron</keyword>
<dbReference type="GeneID" id="25291617"/>
<evidence type="ECO:0000313" key="8">
    <source>
        <dbReference type="Proteomes" id="UP000053617"/>
    </source>
</evidence>
<dbReference type="SUPFAM" id="SSF48264">
    <property type="entry name" value="Cytochrome P450"/>
    <property type="match status" value="1"/>
</dbReference>
<evidence type="ECO:0000256" key="2">
    <source>
        <dbReference type="ARBA" id="ARBA00010617"/>
    </source>
</evidence>
<keyword evidence="4" id="KW-0560">Oxidoreductase</keyword>
<evidence type="ECO:0000256" key="1">
    <source>
        <dbReference type="ARBA" id="ARBA00001971"/>
    </source>
</evidence>
<dbReference type="AlphaFoldDB" id="A0A0D2ISB5"/>
<accession>A0A0D2ISB5</accession>
<dbReference type="PANTHER" id="PTHR46300:SF2">
    <property type="entry name" value="CYTOCHROME P450 MONOOXYGENASE ALNH-RELATED"/>
    <property type="match status" value="1"/>
</dbReference>
<dbReference type="InterPro" id="IPR001128">
    <property type="entry name" value="Cyt_P450"/>
</dbReference>
<comment type="cofactor">
    <cofactor evidence="1">
        <name>heme</name>
        <dbReference type="ChEBI" id="CHEBI:30413"/>
    </cofactor>
</comment>
<gene>
    <name evidence="7" type="ORF">Z518_03546</name>
</gene>